<dbReference type="Gene3D" id="3.40.630.30">
    <property type="match status" value="2"/>
</dbReference>
<feature type="region of interest" description="Disordered" evidence="1">
    <location>
        <begin position="1"/>
        <end position="21"/>
    </location>
</feature>
<evidence type="ECO:0000259" key="2">
    <source>
        <dbReference type="PROSITE" id="PS51186"/>
    </source>
</evidence>
<dbReference type="EMBL" id="JABWCS010000216">
    <property type="protein sequence ID" value="NUU62740.1"/>
    <property type="molecule type" value="Genomic_DNA"/>
</dbReference>
<feature type="domain" description="N-acetyltransferase" evidence="2">
    <location>
        <begin position="19"/>
        <end position="190"/>
    </location>
</feature>
<protein>
    <submittedName>
        <fullName evidence="3">GNAT family N-acetyltransferase</fullName>
    </submittedName>
</protein>
<gene>
    <name evidence="3" type="ORF">HPT30_20545</name>
</gene>
<reference evidence="3" key="1">
    <citation type="submission" date="2020-06" db="EMBL/GenBank/DDBJ databases">
        <title>Paenibacillus sp. nov., isolated from soil.</title>
        <authorList>
            <person name="Seo Y.L."/>
        </authorList>
    </citation>
    <scope>NUCLEOTIDE SEQUENCE [LARGE SCALE GENOMIC DNA]</scope>
    <source>
        <strain evidence="3">JW14</strain>
    </source>
</reference>
<evidence type="ECO:0000256" key="1">
    <source>
        <dbReference type="SAM" id="MobiDB-lite"/>
    </source>
</evidence>
<dbReference type="CDD" id="cd04301">
    <property type="entry name" value="NAT_SF"/>
    <property type="match status" value="2"/>
</dbReference>
<dbReference type="PANTHER" id="PTHR43415">
    <property type="entry name" value="SPERMIDINE N(1)-ACETYLTRANSFERASE"/>
    <property type="match status" value="1"/>
</dbReference>
<dbReference type="Proteomes" id="UP000564806">
    <property type="component" value="Unassembled WGS sequence"/>
</dbReference>
<dbReference type="RefSeq" id="WP_175373193.1">
    <property type="nucleotide sequence ID" value="NZ_JABWCS010000216.1"/>
</dbReference>
<accession>A0A850ESH6</accession>
<dbReference type="InterPro" id="IPR016181">
    <property type="entry name" value="Acyl_CoA_acyltransferase"/>
</dbReference>
<dbReference type="SUPFAM" id="SSF55729">
    <property type="entry name" value="Acyl-CoA N-acyltransferases (Nat)"/>
    <property type="match status" value="2"/>
</dbReference>
<keyword evidence="3" id="KW-0808">Transferase</keyword>
<dbReference type="GO" id="GO:0016747">
    <property type="term" value="F:acyltransferase activity, transferring groups other than amino-acyl groups"/>
    <property type="evidence" value="ECO:0007669"/>
    <property type="project" value="InterPro"/>
</dbReference>
<name>A0A850ESH6_9BACL</name>
<organism evidence="3 4">
    <name type="scientific">Paenibacillus agri</name>
    <dbReference type="NCBI Taxonomy" id="2744309"/>
    <lineage>
        <taxon>Bacteria</taxon>
        <taxon>Bacillati</taxon>
        <taxon>Bacillota</taxon>
        <taxon>Bacilli</taxon>
        <taxon>Bacillales</taxon>
        <taxon>Paenibacillaceae</taxon>
        <taxon>Paenibacillus</taxon>
    </lineage>
</organism>
<dbReference type="Pfam" id="PF00583">
    <property type="entry name" value="Acetyltransf_1"/>
    <property type="match status" value="2"/>
</dbReference>
<evidence type="ECO:0000313" key="4">
    <source>
        <dbReference type="Proteomes" id="UP000564806"/>
    </source>
</evidence>
<sequence length="362" mass="40833">MAKPDTGENGENLSSQDPIRVERVGVDRTEDILRMLRAAAQWMVDNGIRQWSPDQFTAQEIEGYFDQREVYLALDGETPVGLFTLQFSDPQYWGNKNDDGFAYLHRLTVSGPYRGSGLGEQMIMFAAKQALKLGRKGLRLDTVSHNVKLNRYYQSLGFRYQGTNDAGGGRLVNLYQYHENSEDPDNILLRYFSAADFPLLQSWSLSPDFLKQWAGPSLTYPLDDEQLQKYMENTNHPAQSSLLIYSAMHRGSGKVVGHVSLSQINREDSNARISRLVVDPQFRGRGIGTRMLQETLRIGFAGLGLHRLSLGVFDFNTGARKSYEAAGFVHEGTQREAALIGGRYVDCLEMSLLDREWQELTG</sequence>
<feature type="domain" description="N-acetyltransferase" evidence="2">
    <location>
        <begin position="187"/>
        <end position="355"/>
    </location>
</feature>
<comment type="caution">
    <text evidence="3">The sequence shown here is derived from an EMBL/GenBank/DDBJ whole genome shotgun (WGS) entry which is preliminary data.</text>
</comment>
<evidence type="ECO:0000313" key="3">
    <source>
        <dbReference type="EMBL" id="NUU62740.1"/>
    </source>
</evidence>
<dbReference type="AlphaFoldDB" id="A0A850ESH6"/>
<keyword evidence="4" id="KW-1185">Reference proteome</keyword>
<proteinExistence type="predicted"/>
<dbReference type="PROSITE" id="PS51186">
    <property type="entry name" value="GNAT"/>
    <property type="match status" value="2"/>
</dbReference>
<dbReference type="PANTHER" id="PTHR43415:SF5">
    <property type="entry name" value="ACETYLTRANSFERASE"/>
    <property type="match status" value="1"/>
</dbReference>
<dbReference type="InterPro" id="IPR000182">
    <property type="entry name" value="GNAT_dom"/>
</dbReference>